<sequence>MATSAFRSTTKRTPIAKSSASSTDDSSSSNRSSSAHRRSRSLSRFSRPLPPSGDDLSGDAPLPRARFVNNVRGSGFPDVTLDDLAVQFFGSADRGRSYSRIDDVSSGDKVSVSQRRGRSVSRHGSRVGEGKANGRNCYVGGRVNFDNNSRRRRSVSVVRYQISDSESDIDHSQNPKNHTTLKSHGGGSCQVVLSNKTANHKQGLRRSLSQKDLKYQDGYSSHSSVLTDDEWGDSDPNVTGIGRTIQALYTQKEAMRKPNTSLESDNCKQPKNFDVLQGVSTTRRNYATKMKLSERRKHGMLSEILLEEQHRRELSKAVKELLGDPNDYIVKKSLQAKKKSSDRSRMSNQLTEEAERYIEGFISNFEDTDVSSLDGERSDTSSSLGGMSKMLTFQSPVLSKSIPVEMDGIVLPWLQWETSNDASPLSSKTSESVATPTTNLWEATQDATLMRDLSNHSISSRGSWSSRVIDGHSSNIGEVTGNRFAEVGSCYNQFSSDGTRPQPDVDDYLQRRREEAFLFERWSQQQRIQSGGLLLCNQMFF</sequence>
<reference evidence="2" key="1">
    <citation type="submission" date="2016-02" db="EMBL/GenBank/DDBJ databases">
        <title>WGS assembly of Manihot esculenta.</title>
        <authorList>
            <person name="Bredeson J.V."/>
            <person name="Prochnik S.E."/>
            <person name="Lyons J.B."/>
            <person name="Schmutz J."/>
            <person name="Grimwood J."/>
            <person name="Vrebalov J."/>
            <person name="Bart R.S."/>
            <person name="Amuge T."/>
            <person name="Ferguson M.E."/>
            <person name="Green R."/>
            <person name="Putnam N."/>
            <person name="Stites J."/>
            <person name="Rounsley S."/>
            <person name="Rokhsar D.S."/>
        </authorList>
    </citation>
    <scope>NUCLEOTIDE SEQUENCE [LARGE SCALE GENOMIC DNA]</scope>
    <source>
        <tissue evidence="2">Leaf</tissue>
    </source>
</reference>
<feature type="region of interest" description="Disordered" evidence="1">
    <location>
        <begin position="1"/>
        <end position="62"/>
    </location>
</feature>
<dbReference type="PANTHER" id="PTHR34466">
    <property type="entry name" value="OS11G0129800 PROTEIN"/>
    <property type="match status" value="1"/>
</dbReference>
<evidence type="ECO:0000256" key="1">
    <source>
        <dbReference type="SAM" id="MobiDB-lite"/>
    </source>
</evidence>
<dbReference type="PANTHER" id="PTHR34466:SF1">
    <property type="entry name" value="OS06G0609800 PROTEIN"/>
    <property type="match status" value="1"/>
</dbReference>
<feature type="region of interest" description="Disordered" evidence="1">
    <location>
        <begin position="165"/>
        <end position="235"/>
    </location>
</feature>
<dbReference type="AlphaFoldDB" id="A0A2C9UJ74"/>
<proteinExistence type="predicted"/>
<feature type="compositionally biased region" description="Polar residues" evidence="1">
    <location>
        <begin position="1"/>
        <end position="12"/>
    </location>
</feature>
<gene>
    <name evidence="2" type="ORF">MANES_14G054500</name>
</gene>
<evidence type="ECO:0000313" key="2">
    <source>
        <dbReference type="EMBL" id="OAY30731.1"/>
    </source>
</evidence>
<feature type="region of interest" description="Disordered" evidence="1">
    <location>
        <begin position="97"/>
        <end position="133"/>
    </location>
</feature>
<feature type="compositionally biased region" description="Basic residues" evidence="1">
    <location>
        <begin position="115"/>
        <end position="125"/>
    </location>
</feature>
<dbReference type="EMBL" id="CM004400">
    <property type="protein sequence ID" value="OAY30731.1"/>
    <property type="molecule type" value="Genomic_DNA"/>
</dbReference>
<protein>
    <submittedName>
        <fullName evidence="2">Uncharacterized protein</fullName>
    </submittedName>
</protein>
<feature type="compositionally biased region" description="Low complexity" evidence="1">
    <location>
        <begin position="18"/>
        <end position="33"/>
    </location>
</feature>
<organism evidence="2">
    <name type="scientific">Manihot esculenta</name>
    <name type="common">Cassava</name>
    <name type="synonym">Jatropha manihot</name>
    <dbReference type="NCBI Taxonomy" id="3983"/>
    <lineage>
        <taxon>Eukaryota</taxon>
        <taxon>Viridiplantae</taxon>
        <taxon>Streptophyta</taxon>
        <taxon>Embryophyta</taxon>
        <taxon>Tracheophyta</taxon>
        <taxon>Spermatophyta</taxon>
        <taxon>Magnoliopsida</taxon>
        <taxon>eudicotyledons</taxon>
        <taxon>Gunneridae</taxon>
        <taxon>Pentapetalae</taxon>
        <taxon>rosids</taxon>
        <taxon>fabids</taxon>
        <taxon>Malpighiales</taxon>
        <taxon>Euphorbiaceae</taxon>
        <taxon>Crotonoideae</taxon>
        <taxon>Manihoteae</taxon>
        <taxon>Manihot</taxon>
    </lineage>
</organism>
<name>A0A2C9UJ74_MANES</name>
<dbReference type="STRING" id="3983.A0A2C9UJ74"/>
<accession>A0A2C9UJ74</accession>